<feature type="region of interest" description="Disordered" evidence="1">
    <location>
        <begin position="1119"/>
        <end position="1181"/>
    </location>
</feature>
<feature type="region of interest" description="Disordered" evidence="1">
    <location>
        <begin position="1473"/>
        <end position="1497"/>
    </location>
</feature>
<sequence length="1565" mass="175266">MIKQNEKTKKGFNKFPLYSKQSLLSVGFLGAMALGLTTTPNTQAEAKTKTDEPSILESDRVEVAEDDSVIDPKFEFIAKFTKNTKIKPFGEGSEVINYSTVWVNPPDSDKGKIGVIYENVGYFKGRQIDLKITVNDWEPYLTTPEELKFSYTNRSIGHKTGGYSSLNQTWELVDHETGKAAPMKGIYYTITDIDSYQSVRMSENMMKKVDSIWVTKSTSVQFYETKGKFYELGYFASDNFETDDPDAWATLLINSNKFTFDWKRDYESSGIPVTQLYPQKLTGTQYFGYTDVKPARTGIPTPTKAVEDDDETPSLDNKLDTWDQEYKYIISQSVPNEKNKFYYDSFSIEDDVIPELQFDEKTIRVLNDENDDVTDMFTNKSSGQKVSMIARPTSLKKADFYGTVYRVVFEASIKEGKTPADLKEAGYEIGTGFELPNTAKAIVNDKELQTNNTLTFVPKLVDTKIEKFNIDEDNKKTKDEVLVQEKGLHTYELDVSIGNDKALDKLVISDDLEDVLDLKSIKVMDGKTDVTKSGKLVIDEEKESFTWTANKPSDFIGKTLKVMVEAQMKSEQNLAPYVVDDKPTLKDENGSTEEPSETPKKVSIPNTANLAINNDKKIVSNKVTITTPPTEDAAEKYNVRKKDNVLTKAMQLVEQGTSHEYELIYTVRNTAELTSLVLQDDLENVYNLKEVTIKNGDKDVTDQGTLKLDEKTQKFTWEANEPMDWVGKKLNAHIKADMQKNVSFDGYLQDGKIIVPNKGEMITKTAGKEKSETDTVTTVTNNVNVNVPLLDSSIEKFNLVNDELTKESVEVKPKEHHDYELKFNIANSKKLEKIILKDDLENVLDLESVKIFNGDKDITKEGKLVLDKKEESFTWTATNPSKYAGEELTAIIGATLKENVDFTGYLNDGGDIAIPNVGEMILNEGTGKNELLKSNRVDINTPITDSKADKFNVIDGKPTHEEGNVEDGGSHAYQLDFEITNAKELTKLVLDDDLEDVLTPTKATVMMDGKDITEDGKLSIDEETSHVTWEANEPQKYAAKKLSLMIEADLKHNADLTPYLQEDGSIKIPNTGHLIINDGEEDIPTPPVDITTPGLETTVEKFNIAGENEVTDLLSKDLFTEPTDGDEEVTDPNEGDGEVTEPTEPNEGDGEVEKNPRQTKADEEVTEPTEPSDGDGDKEFEGINNVVKVPNGGKHEYEVVYKVTNKENIDSLSVADDLEDVLNLEDVKIFVDDKDVTEEGTLEMDDATEAFTWTPKKPKEYVGKEIHVRVQSSLKTNKSLQSYTNEDGLVLIPNTANITVNDKQTDSNTVGITTTPLETSVQKFNNIDEGENKDELTESTMQVKRGDKHKYTLIYSVSNADDLDSLELSDDLEDVLDINDVKVFVKNGDKEREITKAGELTIDKEAESFVWKAKEPNKYVGQVLKVEVGSTVKKDADLSNYKDNIIPNTAYISVNDNEPIASNTVEITTDEAPEPIPTEVTPPAEVIPPKNTEKEKDPVEVTIEKIEKEKQEQKEGTLAQTGRDSKKWLFQMLGMVAGASTLVLGGLYAYLRKKRKDEEQEDEFL</sequence>
<reference evidence="3 4" key="1">
    <citation type="submission" date="2018-05" db="EMBL/GenBank/DDBJ databases">
        <title>Kurthia sibirica genome sequence.</title>
        <authorList>
            <person name="Maclea K.S."/>
            <person name="Goen A.E."/>
        </authorList>
    </citation>
    <scope>NUCLEOTIDE SEQUENCE [LARGE SCALE GENOMIC DNA]</scope>
    <source>
        <strain evidence="3 4">ATCC 49154</strain>
    </source>
</reference>
<accession>A0A2U3AKF2</accession>
<comment type="caution">
    <text evidence="3">The sequence shown here is derived from an EMBL/GenBank/DDBJ whole genome shotgun (WGS) entry which is preliminary data.</text>
</comment>
<evidence type="ECO:0000256" key="2">
    <source>
        <dbReference type="SAM" id="Phobius"/>
    </source>
</evidence>
<keyword evidence="2" id="KW-0812">Transmembrane</keyword>
<feature type="compositionally biased region" description="Acidic residues" evidence="1">
    <location>
        <begin position="1123"/>
        <end position="1150"/>
    </location>
</feature>
<dbReference type="OrthoDB" id="2367507at2"/>
<dbReference type="RefSeq" id="WP_109306389.1">
    <property type="nucleotide sequence ID" value="NZ_BJUF01000004.1"/>
</dbReference>
<feature type="compositionally biased region" description="Basic and acidic residues" evidence="1">
    <location>
        <begin position="1151"/>
        <end position="1163"/>
    </location>
</feature>
<keyword evidence="2" id="KW-0472">Membrane</keyword>
<dbReference type="Proteomes" id="UP000245938">
    <property type="component" value="Unassembled WGS sequence"/>
</dbReference>
<organism evidence="3 4">
    <name type="scientific">Kurthia sibirica</name>
    <dbReference type="NCBI Taxonomy" id="202750"/>
    <lineage>
        <taxon>Bacteria</taxon>
        <taxon>Bacillati</taxon>
        <taxon>Bacillota</taxon>
        <taxon>Bacilli</taxon>
        <taxon>Bacillales</taxon>
        <taxon>Caryophanaceae</taxon>
        <taxon>Kurthia</taxon>
    </lineage>
</organism>
<dbReference type="InterPro" id="IPR026466">
    <property type="entry name" value="Fim_isopep_form_D2_dom"/>
</dbReference>
<dbReference type="Gene3D" id="2.60.40.740">
    <property type="match status" value="7"/>
</dbReference>
<feature type="transmembrane region" description="Helical" evidence="2">
    <location>
        <begin position="1528"/>
        <end position="1551"/>
    </location>
</feature>
<keyword evidence="4" id="KW-1185">Reference proteome</keyword>
<evidence type="ECO:0000313" key="3">
    <source>
        <dbReference type="EMBL" id="PWI24993.1"/>
    </source>
</evidence>
<feature type="region of interest" description="Disordered" evidence="1">
    <location>
        <begin position="581"/>
        <end position="602"/>
    </location>
</feature>
<protein>
    <recommendedName>
        <fullName evidence="5">Gram-positive cocci surface proteins LPxTG domain-containing protein</fullName>
    </recommendedName>
</protein>
<feature type="compositionally biased region" description="Acidic residues" evidence="1">
    <location>
        <begin position="1164"/>
        <end position="1174"/>
    </location>
</feature>
<keyword evidence="2" id="KW-1133">Transmembrane helix</keyword>
<gene>
    <name evidence="3" type="ORF">DEX24_10490</name>
</gene>
<dbReference type="NCBIfam" id="TIGR01167">
    <property type="entry name" value="LPXTG_anchor"/>
    <property type="match status" value="1"/>
</dbReference>
<evidence type="ECO:0000313" key="4">
    <source>
        <dbReference type="Proteomes" id="UP000245938"/>
    </source>
</evidence>
<proteinExistence type="predicted"/>
<evidence type="ECO:0008006" key="5">
    <source>
        <dbReference type="Google" id="ProtNLM"/>
    </source>
</evidence>
<evidence type="ECO:0000256" key="1">
    <source>
        <dbReference type="SAM" id="MobiDB-lite"/>
    </source>
</evidence>
<name>A0A2U3AKF2_9BACL</name>
<dbReference type="EMBL" id="QFVR01000013">
    <property type="protein sequence ID" value="PWI24993.1"/>
    <property type="molecule type" value="Genomic_DNA"/>
</dbReference>
<dbReference type="NCBIfam" id="TIGR04226">
    <property type="entry name" value="RrgB_K2N_iso_D2"/>
    <property type="match status" value="4"/>
</dbReference>